<comment type="caution">
    <text evidence="6">The sequence shown here is derived from an EMBL/GenBank/DDBJ whole genome shotgun (WGS) entry which is preliminary data.</text>
</comment>
<name>A0AAE0DQY5_9LECA</name>
<dbReference type="GO" id="GO:0000981">
    <property type="term" value="F:DNA-binding transcription factor activity, RNA polymerase II-specific"/>
    <property type="evidence" value="ECO:0007669"/>
    <property type="project" value="InterPro"/>
</dbReference>
<dbReference type="Pfam" id="PF12796">
    <property type="entry name" value="Ank_2"/>
    <property type="match status" value="1"/>
</dbReference>
<dbReference type="Gene3D" id="1.25.40.20">
    <property type="entry name" value="Ankyrin repeat-containing domain"/>
    <property type="match status" value="1"/>
</dbReference>
<evidence type="ECO:0000256" key="3">
    <source>
        <dbReference type="ARBA" id="ARBA00023242"/>
    </source>
</evidence>
<evidence type="ECO:0000256" key="4">
    <source>
        <dbReference type="PROSITE-ProRule" id="PRU00023"/>
    </source>
</evidence>
<reference evidence="6" key="1">
    <citation type="submission" date="2022-11" db="EMBL/GenBank/DDBJ databases">
        <title>Chromosomal genome sequence assembly and mating type (MAT) locus characterization of the leprose asexual lichenized fungus Lepraria neglecta (Nyl.) Erichsen.</title>
        <authorList>
            <person name="Allen J.L."/>
            <person name="Pfeffer B."/>
        </authorList>
    </citation>
    <scope>NUCLEOTIDE SEQUENCE</scope>
    <source>
        <strain evidence="6">Allen 5258</strain>
    </source>
</reference>
<keyword evidence="7" id="KW-1185">Reference proteome</keyword>
<dbReference type="CDD" id="cd00067">
    <property type="entry name" value="GAL4"/>
    <property type="match status" value="1"/>
</dbReference>
<dbReference type="SUPFAM" id="SSF57701">
    <property type="entry name" value="Zn2/Cys6 DNA-binding domain"/>
    <property type="match status" value="1"/>
</dbReference>
<dbReference type="InterPro" id="IPR036864">
    <property type="entry name" value="Zn2-C6_fun-type_DNA-bd_sf"/>
</dbReference>
<dbReference type="PROSITE" id="PS50297">
    <property type="entry name" value="ANK_REP_REGION"/>
    <property type="match status" value="1"/>
</dbReference>
<dbReference type="EMBL" id="JASNWA010000004">
    <property type="protein sequence ID" value="KAK3177045.1"/>
    <property type="molecule type" value="Genomic_DNA"/>
</dbReference>
<sequence length="559" mass="61372">MPEEGRSDKKTRAWSKCSKCREKKLKCEPENRNWEADKQKCLYCQIHNLPCGPDYTKDQDPGVGSSTRGDGGQDATSPEVGGSQQDSQQSMAVTPILHTVQDASPFILNVTTGPTQQASELSPATTTSPRDRRARILALSDDDLRAKALSKLERLNVLGTALLYEHGLAPVSCHGFGGHEEYNNMANTISTIIREEIHCLFIYIYDLASQADTRTHAGLAQEIMLKLLLALERYPGLCDGKKRGALLKIAFFFQRNNDLYEFEHILGKVADLYETPMLPLHPNPYPLLAESFSKTSEKAREVLASLWHEKFGVDASVNLAIPPLQRAAQRSNVDVTLAVLQRPETHHSAPAMLDQQALHIAAASGYFQTLHQLINIGAILDARDLHSRTALFLAAANGHEQCCEILLTRGADPNARNAHGHSIMEVAAQGGFLSVIRQLIAWGGNVNPLLGACSSTPLQAAVESSNFTYDLVQYLVDANADVSSQRLDGKNAIELAEGRGLTMLADSLRQKKREQETQSSQNHLSPQDHLSPQTHLSPFGQDFSVPFDFGSPSYVQGFT</sequence>
<accession>A0AAE0DQY5</accession>
<feature type="repeat" description="ANK" evidence="4">
    <location>
        <begin position="386"/>
        <end position="418"/>
    </location>
</feature>
<dbReference type="InterPro" id="IPR002110">
    <property type="entry name" value="Ankyrin_rpt"/>
</dbReference>
<feature type="region of interest" description="Disordered" evidence="5">
    <location>
        <begin position="509"/>
        <end position="536"/>
    </location>
</feature>
<feature type="region of interest" description="Disordered" evidence="5">
    <location>
        <begin position="55"/>
        <end position="90"/>
    </location>
</feature>
<feature type="compositionally biased region" description="Polar residues" evidence="5">
    <location>
        <begin position="517"/>
        <end position="536"/>
    </location>
</feature>
<dbReference type="PANTHER" id="PTHR24171">
    <property type="entry name" value="ANKYRIN REPEAT DOMAIN-CONTAINING PROTEIN 39-RELATED"/>
    <property type="match status" value="1"/>
</dbReference>
<evidence type="ECO:0000256" key="2">
    <source>
        <dbReference type="ARBA" id="ARBA00023043"/>
    </source>
</evidence>
<feature type="repeat" description="ANK" evidence="4">
    <location>
        <begin position="453"/>
        <end position="487"/>
    </location>
</feature>
<dbReference type="PROSITE" id="PS50088">
    <property type="entry name" value="ANK_REPEAT"/>
    <property type="match status" value="3"/>
</dbReference>
<keyword evidence="2 4" id="KW-0040">ANK repeat</keyword>
<gene>
    <name evidence="6" type="ORF">OEA41_008371</name>
</gene>
<evidence type="ECO:0000256" key="1">
    <source>
        <dbReference type="ARBA" id="ARBA00022737"/>
    </source>
</evidence>
<dbReference type="GO" id="GO:0008270">
    <property type="term" value="F:zinc ion binding"/>
    <property type="evidence" value="ECO:0007669"/>
    <property type="project" value="InterPro"/>
</dbReference>
<organism evidence="6 7">
    <name type="scientific">Lepraria neglecta</name>
    <dbReference type="NCBI Taxonomy" id="209136"/>
    <lineage>
        <taxon>Eukaryota</taxon>
        <taxon>Fungi</taxon>
        <taxon>Dikarya</taxon>
        <taxon>Ascomycota</taxon>
        <taxon>Pezizomycotina</taxon>
        <taxon>Lecanoromycetes</taxon>
        <taxon>OSLEUM clade</taxon>
        <taxon>Lecanoromycetidae</taxon>
        <taxon>Lecanorales</taxon>
        <taxon>Lecanorineae</taxon>
        <taxon>Stereocaulaceae</taxon>
        <taxon>Lepraria</taxon>
    </lineage>
</organism>
<keyword evidence="3" id="KW-0539">Nucleus</keyword>
<evidence type="ECO:0000313" key="7">
    <source>
        <dbReference type="Proteomes" id="UP001276659"/>
    </source>
</evidence>
<dbReference type="SUPFAM" id="SSF48403">
    <property type="entry name" value="Ankyrin repeat"/>
    <property type="match status" value="1"/>
</dbReference>
<dbReference type="SMART" id="SM00248">
    <property type="entry name" value="ANK"/>
    <property type="match status" value="4"/>
</dbReference>
<proteinExistence type="predicted"/>
<evidence type="ECO:0008006" key="8">
    <source>
        <dbReference type="Google" id="ProtNLM"/>
    </source>
</evidence>
<protein>
    <recommendedName>
        <fullName evidence="8">Zn(2)-C6 fungal-type domain-containing protein</fullName>
    </recommendedName>
</protein>
<dbReference type="InterPro" id="IPR001138">
    <property type="entry name" value="Zn2Cys6_DnaBD"/>
</dbReference>
<keyword evidence="1" id="KW-0677">Repeat</keyword>
<dbReference type="Proteomes" id="UP001276659">
    <property type="component" value="Unassembled WGS sequence"/>
</dbReference>
<dbReference type="AlphaFoldDB" id="A0AAE0DQY5"/>
<dbReference type="PANTHER" id="PTHR24171:SF9">
    <property type="entry name" value="ANKYRIN REPEAT DOMAIN-CONTAINING PROTEIN 39"/>
    <property type="match status" value="1"/>
</dbReference>
<evidence type="ECO:0000256" key="5">
    <source>
        <dbReference type="SAM" id="MobiDB-lite"/>
    </source>
</evidence>
<dbReference type="InterPro" id="IPR036770">
    <property type="entry name" value="Ankyrin_rpt-contain_sf"/>
</dbReference>
<feature type="repeat" description="ANK" evidence="4">
    <location>
        <begin position="353"/>
        <end position="385"/>
    </location>
</feature>
<evidence type="ECO:0000313" key="6">
    <source>
        <dbReference type="EMBL" id="KAK3177045.1"/>
    </source>
</evidence>